<evidence type="ECO:0000256" key="1">
    <source>
        <dbReference type="SAM" id="MobiDB-lite"/>
    </source>
</evidence>
<dbReference type="InterPro" id="IPR009092">
    <property type="entry name" value="Telokin-like_Tlp20_baculovir"/>
</dbReference>
<dbReference type="Pfam" id="PF06088">
    <property type="entry name" value="TLP-20"/>
    <property type="match status" value="1"/>
</dbReference>
<keyword evidence="3" id="KW-1185">Reference proteome</keyword>
<reference evidence="2 3" key="1">
    <citation type="journal article" date="2017" name="PLoS ONE">
        <title>The Complete Genome Sequence of a Second Distinct Betabaculovirus from the True Armyworm, Mythimna unipuncta.</title>
        <authorList>
            <person name="Harrison R.L."/>
            <person name="Rowley D.L."/>
            <person name="Mowery J."/>
            <person name="Bauchan G.R."/>
            <person name="Theilmann D.A."/>
            <person name="Rohrmann G.F."/>
            <person name="Erlandson M.A."/>
        </authorList>
    </citation>
    <scope>NUCLEOTIDE SEQUENCE [LARGE SCALE GENOMIC DNA]</scope>
    <source>
        <strain evidence="2">MyunGV#8</strain>
    </source>
</reference>
<evidence type="ECO:0000313" key="2">
    <source>
        <dbReference type="EMBL" id="AQQ80376.1"/>
    </source>
</evidence>
<evidence type="ECO:0000313" key="3">
    <source>
        <dbReference type="Proteomes" id="UP000203651"/>
    </source>
</evidence>
<feature type="region of interest" description="Disordered" evidence="1">
    <location>
        <begin position="122"/>
        <end position="141"/>
    </location>
</feature>
<dbReference type="SUPFAM" id="SSF51289">
    <property type="entry name" value="Tlp20, baculovirus telokin-like protein"/>
    <property type="match status" value="1"/>
</dbReference>
<dbReference type="Proteomes" id="UP000203651">
    <property type="component" value="Segment"/>
</dbReference>
<dbReference type="Gene3D" id="2.70.40.20">
    <property type="entry name" value="Baculovirus telokin-like protein 20"/>
    <property type="match status" value="1"/>
</dbReference>
<accession>A0A1S5YE71</accession>
<dbReference type="GeneID" id="39105787"/>
<dbReference type="RefSeq" id="YP_009345827.1">
    <property type="nucleotide sequence ID" value="NC_033780.2"/>
</dbReference>
<dbReference type="KEGG" id="vg:39105787"/>
<name>A0A1S5YE71_9BBAC</name>
<proteinExistence type="predicted"/>
<dbReference type="EMBL" id="KX855660">
    <property type="protein sequence ID" value="AQQ80376.1"/>
    <property type="molecule type" value="Genomic_DNA"/>
</dbReference>
<dbReference type="InterPro" id="IPR036731">
    <property type="entry name" value="Tlp20_sf"/>
</dbReference>
<sequence>MMTSNSVETDNILLYPILDDNRVTLGVKEEYHLQKLGVGAYRVTILESDKLDHLQHIQHHVVMERRECVLVHNCYAEGGITAVLIVTEPFKIRKDSVLCHFACPQPQRFEVPVEVHASTMDATVDEKEEEEEEEEEELAPVPDSTTFAAFDLKREPRKVSVFDKFIQN</sequence>
<organism evidence="2 3">
    <name type="scientific">Betabaculovirus altermyunipunctae</name>
    <dbReference type="NCBI Taxonomy" id="3051996"/>
    <lineage>
        <taxon>Viruses</taxon>
        <taxon>Viruses incertae sedis</taxon>
        <taxon>Naldaviricetes</taxon>
        <taxon>Lefavirales</taxon>
        <taxon>Baculoviridae</taxon>
        <taxon>Betabaculovirus</taxon>
    </lineage>
</organism>
<feature type="compositionally biased region" description="Acidic residues" evidence="1">
    <location>
        <begin position="126"/>
        <end position="138"/>
    </location>
</feature>
<protein>
    <submittedName>
        <fullName evidence="2">TLP-20</fullName>
    </submittedName>
</protein>